<gene>
    <name evidence="1" type="ORF">GTA51_18570</name>
</gene>
<evidence type="ECO:0000313" key="2">
    <source>
        <dbReference type="Proteomes" id="UP000482487"/>
    </source>
</evidence>
<keyword evidence="2" id="KW-1185">Reference proteome</keyword>
<dbReference type="EMBL" id="WVUD01000057">
    <property type="protein sequence ID" value="MYL85113.1"/>
    <property type="molecule type" value="Genomic_DNA"/>
</dbReference>
<dbReference type="AlphaFoldDB" id="A0A7C9MN64"/>
<dbReference type="RefSeq" id="WP_160963775.1">
    <property type="nucleotide sequence ID" value="NZ_WVUD01000057.1"/>
</dbReference>
<evidence type="ECO:0000313" key="1">
    <source>
        <dbReference type="EMBL" id="MYL85113.1"/>
    </source>
</evidence>
<protein>
    <submittedName>
        <fullName evidence="1">Uncharacterized protein</fullName>
    </submittedName>
</protein>
<accession>A0A7C9MN64</accession>
<name>A0A7C9MN64_9BACT</name>
<sequence>MDIYLSSPAEAALDEVLARSPGTKLNVLLTIADMPSDFKAYLARYESIINKMALDCGMFSKTNSTVDMTTQQLFAKHAIHSKLNRDRYELVFSFDESFEPDGFEINYVHLARLKSLGIENITPVVHNLKNFEVTAFIRKGYTSVAIGRQKGKTNPKLLFPRVFQAIAYRLHVHLFGITEFNILVGCPATSCDSTSWLDDANTGVVRFWNPAKVGENKTDVIYFPDNEGKIKRGTQVYTQYEYLDEFKGFISNYGLTIRNLNGLKGDLYRQFLGMMYYRTLEDVVTELHRKNPLFTS</sequence>
<comment type="caution">
    <text evidence="1">The sequence shown here is derived from an EMBL/GenBank/DDBJ whole genome shotgun (WGS) entry which is preliminary data.</text>
</comment>
<dbReference type="OrthoDB" id="5444275at2"/>
<proteinExistence type="predicted"/>
<organism evidence="1 2">
    <name type="scientific">Solidesulfovibrio aerotolerans</name>
    <dbReference type="NCBI Taxonomy" id="295255"/>
    <lineage>
        <taxon>Bacteria</taxon>
        <taxon>Pseudomonadati</taxon>
        <taxon>Thermodesulfobacteriota</taxon>
        <taxon>Desulfovibrionia</taxon>
        <taxon>Desulfovibrionales</taxon>
        <taxon>Desulfovibrionaceae</taxon>
        <taxon>Solidesulfovibrio</taxon>
    </lineage>
</organism>
<reference evidence="1 2" key="1">
    <citation type="submission" date="2020-01" db="EMBL/GenBank/DDBJ databases">
        <title>Genome sequence of Desulfovibrio aerotolerans DSM 16695(T).</title>
        <authorList>
            <person name="Karnachuk O."/>
            <person name="Avakyan M."/>
            <person name="Mardanov A."/>
            <person name="Kadnikov V."/>
            <person name="Ravin N."/>
        </authorList>
    </citation>
    <scope>NUCLEOTIDE SEQUENCE [LARGE SCALE GENOMIC DNA]</scope>
    <source>
        <strain evidence="1 2">DSM 16695</strain>
    </source>
</reference>
<dbReference type="Proteomes" id="UP000482487">
    <property type="component" value="Unassembled WGS sequence"/>
</dbReference>